<evidence type="ECO:0000256" key="1">
    <source>
        <dbReference type="ARBA" id="ARBA00010058"/>
    </source>
</evidence>
<dbReference type="PROSITE" id="PS00414">
    <property type="entry name" value="PROFILIN"/>
    <property type="match status" value="1"/>
</dbReference>
<dbReference type="InterPro" id="IPR048278">
    <property type="entry name" value="PFN"/>
</dbReference>
<dbReference type="GO" id="GO:0090730">
    <property type="term" value="C:Las1 complex"/>
    <property type="evidence" value="ECO:0007669"/>
    <property type="project" value="InterPro"/>
</dbReference>
<dbReference type="InterPro" id="IPR036140">
    <property type="entry name" value="PFN_sf"/>
</dbReference>
<comment type="subunit">
    <text evidence="2">Occurs in many kinds of cells as a complex with monomeric actin in a 1:1 ratio.</text>
</comment>
<dbReference type="Pfam" id="PF04031">
    <property type="entry name" value="Las1"/>
    <property type="match status" value="1"/>
</dbReference>
<comment type="similarity">
    <text evidence="1 3">Belongs to the profilin family.</text>
</comment>
<proteinExistence type="inferred from homology"/>
<evidence type="ECO:0000256" key="3">
    <source>
        <dbReference type="RuleBase" id="RU003909"/>
    </source>
</evidence>
<dbReference type="EMBL" id="JAHRHY010000023">
    <property type="protein sequence ID" value="KAG9061553.1"/>
    <property type="molecule type" value="Genomic_DNA"/>
</dbReference>
<dbReference type="PRINTS" id="PR00392">
    <property type="entry name" value="PROFILIN"/>
</dbReference>
<dbReference type="GO" id="GO:0003779">
    <property type="term" value="F:actin binding"/>
    <property type="evidence" value="ECO:0007669"/>
    <property type="project" value="UniProtKB-KW"/>
</dbReference>
<dbReference type="PRINTS" id="PR01640">
    <property type="entry name" value="PROFILINPLNT"/>
</dbReference>
<sequence>MTWQAYVDDNLIGTGKVAKAAIFGTDGSLWATSAGYNVDPVEVLKLIAAFENTDEIAANGLFLEGKRFNYLRSGDASIYALGEGGVTCVRTNKAVLLGHYAENMPAGDSTVVVESLGDYLRGTGFLVPWHSPAEFIQVHQWFYPLPTEDGSPDIRAQECAVRRVKAWGARGKLPHAIDSTAAFMQVVIRDWTQTCSDQDLRHMYSMVFIRFVNGYVDGFQSSKSAKSIAYLAVEKVGMPIWFVELRHTATHDYLPSLTILRSATNQALTWINNNYWMPQLVSVKLDETLSPEMMTVMSDYVRTVITSHRSEKERQLEENTLSQPKHEAHIIGRLVRDLIKRCRSGDELLNVLIPILLEPGMLVPNAKKMRASGRDLSLDSLGRMVDLCWMPLMNKLQTDLRGTNNKDGEPISFWVGLVDAMLQKLVDANNAVHAAALPTATAAEKSAAKTGSYLITILAWLKYLIKLNYDQQRQKHSNTRTKAGSSSSLSSGTASPSFTSLSVTSPDTSTPTSSRPSVAAMAAQLVAEQASTNQPAVMFDNDDIINIVEDCLQSSLIHVSPLIRSVLNTVIECDADIKEKIGPLLRQIDQRIVAGGAQVAAPVQAPVSAPTTPAPSTPTMNTVSVRGSVWHEGSSKDDDTKAAEPQNEDTVMTDSTTTTQESELDQPSVDNLEDVVVDAALPTPKAWTLYEADSWRPCPLGCLPGGVVPDLSLPWELDNPPIARVMI</sequence>
<dbReference type="OrthoDB" id="10263222at2759"/>
<evidence type="ECO:0000256" key="2">
    <source>
        <dbReference type="RuleBase" id="RU003908"/>
    </source>
</evidence>
<keyword evidence="6" id="KW-1185">Reference proteome</keyword>
<gene>
    <name evidence="5" type="primary">LAS1</name>
    <name evidence="5" type="ORF">KI688_007132</name>
</gene>
<dbReference type="GO" id="GO:0030687">
    <property type="term" value="C:preribosome, large subunit precursor"/>
    <property type="evidence" value="ECO:0007669"/>
    <property type="project" value="TreeGrafter"/>
</dbReference>
<feature type="compositionally biased region" description="Basic and acidic residues" evidence="4">
    <location>
        <begin position="633"/>
        <end position="642"/>
    </location>
</feature>
<feature type="compositionally biased region" description="Low complexity" evidence="4">
    <location>
        <begin position="483"/>
        <end position="516"/>
    </location>
</feature>
<dbReference type="Pfam" id="PF00235">
    <property type="entry name" value="Profilin"/>
    <property type="match status" value="1"/>
</dbReference>
<comment type="function">
    <text evidence="2">Binds to actin and affects the structure of the cytoskeleton. At high concentrations, profilin prevents the polymerization of actin, whereas it enhances it at low concentrations.</text>
</comment>
<name>A0A9P8BMY0_9FUNG</name>
<accession>A0A9P8BMY0</accession>
<organism evidence="5 6">
    <name type="scientific">Linnemannia hyalina</name>
    <dbReference type="NCBI Taxonomy" id="64524"/>
    <lineage>
        <taxon>Eukaryota</taxon>
        <taxon>Fungi</taxon>
        <taxon>Fungi incertae sedis</taxon>
        <taxon>Mucoromycota</taxon>
        <taxon>Mortierellomycotina</taxon>
        <taxon>Mortierellomycetes</taxon>
        <taxon>Mortierellales</taxon>
        <taxon>Mortierellaceae</taxon>
        <taxon>Linnemannia</taxon>
    </lineage>
</organism>
<dbReference type="GO" id="GO:0000470">
    <property type="term" value="P:maturation of LSU-rRNA"/>
    <property type="evidence" value="ECO:0007669"/>
    <property type="project" value="TreeGrafter"/>
</dbReference>
<comment type="caution">
    <text evidence="5">The sequence shown here is derived from an EMBL/GenBank/DDBJ whole genome shotgun (WGS) entry which is preliminary data.</text>
</comment>
<evidence type="ECO:0000313" key="5">
    <source>
        <dbReference type="EMBL" id="KAG9061553.1"/>
    </source>
</evidence>
<dbReference type="PANTHER" id="PTHR15002:SF0">
    <property type="entry name" value="RIBOSOMAL BIOGENESIS PROTEIN LAS1L"/>
    <property type="match status" value="1"/>
</dbReference>
<feature type="region of interest" description="Disordered" evidence="4">
    <location>
        <begin position="630"/>
        <end position="667"/>
    </location>
</feature>
<dbReference type="InterPro" id="IPR027310">
    <property type="entry name" value="Profilin_CS"/>
</dbReference>
<dbReference type="Proteomes" id="UP000707451">
    <property type="component" value="Unassembled WGS sequence"/>
</dbReference>
<dbReference type="InterPro" id="IPR007174">
    <property type="entry name" value="Las1"/>
</dbReference>
<keyword evidence="3" id="KW-0009">Actin-binding</keyword>
<dbReference type="InterPro" id="IPR005455">
    <property type="entry name" value="PFN_euk"/>
</dbReference>
<dbReference type="GO" id="GO:0000460">
    <property type="term" value="P:maturation of 5.8S rRNA"/>
    <property type="evidence" value="ECO:0007669"/>
    <property type="project" value="TreeGrafter"/>
</dbReference>
<dbReference type="CDD" id="cd00148">
    <property type="entry name" value="PROF"/>
    <property type="match status" value="1"/>
</dbReference>
<evidence type="ECO:0000313" key="6">
    <source>
        <dbReference type="Proteomes" id="UP000707451"/>
    </source>
</evidence>
<protein>
    <recommendedName>
        <fullName evidence="3">Profilin</fullName>
    </recommendedName>
</protein>
<reference evidence="5" key="1">
    <citation type="submission" date="2021-06" db="EMBL/GenBank/DDBJ databases">
        <title>Genome Sequence of Mortierella hyaline Strain SCG-10, a Cold-Adapted, Nitrate-Reducing Fungus Isolated from Soil in Minnesota, USA.</title>
        <authorList>
            <person name="Aldossari N."/>
        </authorList>
    </citation>
    <scope>NUCLEOTIDE SEQUENCE</scope>
    <source>
        <strain evidence="5">SCG-10</strain>
    </source>
</reference>
<evidence type="ECO:0000256" key="4">
    <source>
        <dbReference type="SAM" id="MobiDB-lite"/>
    </source>
</evidence>
<keyword evidence="2" id="KW-0963">Cytoplasm</keyword>
<keyword evidence="2" id="KW-0206">Cytoskeleton</keyword>
<feature type="region of interest" description="Disordered" evidence="4">
    <location>
        <begin position="476"/>
        <end position="516"/>
    </location>
</feature>
<dbReference type="Gene3D" id="3.30.450.30">
    <property type="entry name" value="Dynein light chain 2a, cytoplasmic"/>
    <property type="match status" value="1"/>
</dbReference>
<dbReference type="AlphaFoldDB" id="A0A9P8BMY0"/>
<dbReference type="SMART" id="SM00392">
    <property type="entry name" value="PROF"/>
    <property type="match status" value="1"/>
</dbReference>
<dbReference type="GO" id="GO:0004519">
    <property type="term" value="F:endonuclease activity"/>
    <property type="evidence" value="ECO:0007669"/>
    <property type="project" value="InterPro"/>
</dbReference>
<dbReference type="PANTHER" id="PTHR15002">
    <property type="entry name" value="RIBOSOMAL BIOGENESIS PROTEIN LAS1L"/>
    <property type="match status" value="1"/>
</dbReference>
<dbReference type="SUPFAM" id="SSF55770">
    <property type="entry name" value="Profilin (actin-binding protein)"/>
    <property type="match status" value="1"/>
</dbReference>